<keyword evidence="2" id="KW-1185">Reference proteome</keyword>
<evidence type="ECO:0000313" key="1">
    <source>
        <dbReference type="EMBL" id="CAI4032422.1"/>
    </source>
</evidence>
<dbReference type="RefSeq" id="WP_289269144.1">
    <property type="nucleotide sequence ID" value="NZ_OX365700.1"/>
</dbReference>
<accession>A0AA86N0F4</accession>
<reference evidence="1" key="1">
    <citation type="submission" date="2022-10" db="EMBL/GenBank/DDBJ databases">
        <authorList>
            <person name="Koch H."/>
        </authorList>
    </citation>
    <scope>NUCLEOTIDE SEQUENCE</scope>
    <source>
        <strain evidence="1">DNF</strain>
    </source>
</reference>
<sequence length="121" mass="13795">MIPRPKASFAERLRKLRPQLAHAFAVHQENRPLPQEDQALLERLAETIIDRRMATPALLFFESVGPMNFLGSQVLHFLTPLLNLTCRATEFDRAARLLERRDTIPRLIALIEAKASVVATR</sequence>
<organism evidence="1 2">
    <name type="scientific">Nitrospira tepida</name>
    <dbReference type="NCBI Taxonomy" id="2973512"/>
    <lineage>
        <taxon>Bacteria</taxon>
        <taxon>Pseudomonadati</taxon>
        <taxon>Nitrospirota</taxon>
        <taxon>Nitrospiria</taxon>
        <taxon>Nitrospirales</taxon>
        <taxon>Nitrospiraceae</taxon>
        <taxon>Nitrospira</taxon>
    </lineage>
</organism>
<gene>
    <name evidence="1" type="ORF">DNFV4_02852</name>
</gene>
<name>A0AA86N0F4_9BACT</name>
<evidence type="ECO:0000313" key="2">
    <source>
        <dbReference type="Proteomes" id="UP001179121"/>
    </source>
</evidence>
<dbReference type="EMBL" id="OX365700">
    <property type="protein sequence ID" value="CAI4032422.1"/>
    <property type="molecule type" value="Genomic_DNA"/>
</dbReference>
<protein>
    <submittedName>
        <fullName evidence="1">Uncharacterized protein</fullName>
    </submittedName>
</protein>
<proteinExistence type="predicted"/>
<dbReference type="AlphaFoldDB" id="A0AA86N0F4"/>
<dbReference type="Proteomes" id="UP001179121">
    <property type="component" value="Chromosome"/>
</dbReference>
<dbReference type="KEGG" id="nti:DNFV4_02852"/>